<reference evidence="1" key="1">
    <citation type="submission" date="2018-05" db="EMBL/GenBank/DDBJ databases">
        <authorList>
            <person name="Lanie J.A."/>
            <person name="Ng W.-L."/>
            <person name="Kazmierczak K.M."/>
            <person name="Andrzejewski T.M."/>
            <person name="Davidsen T.M."/>
            <person name="Wayne K.J."/>
            <person name="Tettelin H."/>
            <person name="Glass J.I."/>
            <person name="Rusch D."/>
            <person name="Podicherti R."/>
            <person name="Tsui H.-C.T."/>
            <person name="Winkler M.E."/>
        </authorList>
    </citation>
    <scope>NUCLEOTIDE SEQUENCE</scope>
</reference>
<dbReference type="SUPFAM" id="SSF102114">
    <property type="entry name" value="Radical SAM enzymes"/>
    <property type="match status" value="1"/>
</dbReference>
<proteinExistence type="predicted"/>
<evidence type="ECO:0008006" key="2">
    <source>
        <dbReference type="Google" id="ProtNLM"/>
    </source>
</evidence>
<dbReference type="InterPro" id="IPR058240">
    <property type="entry name" value="rSAM_sf"/>
</dbReference>
<dbReference type="AlphaFoldDB" id="A0A381XJM5"/>
<accession>A0A381XJM5</accession>
<organism evidence="1">
    <name type="scientific">marine metagenome</name>
    <dbReference type="NCBI Taxonomy" id="408172"/>
    <lineage>
        <taxon>unclassified sequences</taxon>
        <taxon>metagenomes</taxon>
        <taxon>ecological metagenomes</taxon>
    </lineage>
</organism>
<protein>
    <recommendedName>
        <fullName evidence="2">Elp3/MiaA/NifB-like radical SAM core domain-containing protein</fullName>
    </recommendedName>
</protein>
<evidence type="ECO:0000313" key="1">
    <source>
        <dbReference type="EMBL" id="SVA64974.1"/>
    </source>
</evidence>
<name>A0A381XJM5_9ZZZZ</name>
<feature type="non-terminal residue" evidence="1">
    <location>
        <position position="1"/>
    </location>
</feature>
<dbReference type="EMBL" id="UINC01015428">
    <property type="protein sequence ID" value="SVA64974.1"/>
    <property type="molecule type" value="Genomic_DNA"/>
</dbReference>
<sequence length="322" mass="36181">VDYPETHAARSRWIIRQRGPKNQLDPHRPYAWLLEKERAADGSLVDGLTIFLTNKECPWRCLMCDLWQNTLDETVPAGAISAQIDFALDQTERECCDLAKLQQIKLYNAGSFFDAQAIPEAEEAVISTRLAKFSRVIVESHPALIGDRCLRFRDRLNGQLEIALGLETVHPKALGKLNKRVSLGQFRDAAGFITRHDIALRTFVLLQPPFIPVDESVEWARRSIDFSQDCGATVTALIPTRTGNGAMDHLAAVGQFIEPTLVQLEDAMDYGVGQARGRVFADLWDLERFSSCTACFPQRRDRLAKQNDTQQIPARVTCPSCR</sequence>
<gene>
    <name evidence="1" type="ORF">METZ01_LOCUS117828</name>
</gene>